<dbReference type="Gene3D" id="3.60.10.10">
    <property type="entry name" value="Endonuclease/exonuclease/phosphatase"/>
    <property type="match status" value="1"/>
</dbReference>
<reference evidence="1 2" key="2">
    <citation type="submission" date="2018-11" db="EMBL/GenBank/DDBJ databases">
        <authorList>
            <consortium name="Pathogen Informatics"/>
        </authorList>
    </citation>
    <scope>NUCLEOTIDE SEQUENCE [LARGE SCALE GENOMIC DNA]</scope>
    <source>
        <strain evidence="1 2">NST_G2</strain>
    </source>
</reference>
<proteinExistence type="predicted"/>
<protein>
    <submittedName>
        <fullName evidence="3">Endo/exonuclease/phosphatase domain-containing protein</fullName>
    </submittedName>
</protein>
<dbReference type="InterPro" id="IPR036691">
    <property type="entry name" value="Endo/exonu/phosph_ase_sf"/>
</dbReference>
<evidence type="ECO:0000313" key="2">
    <source>
        <dbReference type="Proteomes" id="UP000275846"/>
    </source>
</evidence>
<dbReference type="WBParaSite" id="SSLN_0001491001-mRNA-1">
    <property type="protein sequence ID" value="SSLN_0001491001-mRNA-1"/>
    <property type="gene ID" value="SSLN_0001491001"/>
</dbReference>
<evidence type="ECO:0000313" key="1">
    <source>
        <dbReference type="EMBL" id="VDM00754.1"/>
    </source>
</evidence>
<evidence type="ECO:0000313" key="3">
    <source>
        <dbReference type="WBParaSite" id="SSLN_0001491001-mRNA-1"/>
    </source>
</evidence>
<name>A0A183TD20_SCHSO</name>
<dbReference type="Proteomes" id="UP000275846">
    <property type="component" value="Unassembled WGS sequence"/>
</dbReference>
<accession>A0A183TD20</accession>
<dbReference type="AlphaFoldDB" id="A0A183TD20"/>
<sequence>MKSSDVVTDEFCKDRHALLVTVPKENTLFVLGDFSSRVGTDHADWQGVLGSHGLGGYNDNALILLRTCAEHRILLTNTLRPPTWEKATWMHPRSWHRQLLDNVLVRRRGRQDVLMTKAINDADV</sequence>
<keyword evidence="2" id="KW-1185">Reference proteome</keyword>
<dbReference type="OrthoDB" id="6619372at2759"/>
<reference evidence="3" key="1">
    <citation type="submission" date="2016-06" db="UniProtKB">
        <authorList>
            <consortium name="WormBaseParasite"/>
        </authorList>
    </citation>
    <scope>IDENTIFICATION</scope>
</reference>
<gene>
    <name evidence="1" type="ORF">SSLN_LOCUS14368</name>
</gene>
<dbReference type="EMBL" id="UYSU01038900">
    <property type="protein sequence ID" value="VDM00754.1"/>
    <property type="molecule type" value="Genomic_DNA"/>
</dbReference>
<organism evidence="3">
    <name type="scientific">Schistocephalus solidus</name>
    <name type="common">Tapeworm</name>
    <dbReference type="NCBI Taxonomy" id="70667"/>
    <lineage>
        <taxon>Eukaryota</taxon>
        <taxon>Metazoa</taxon>
        <taxon>Spiralia</taxon>
        <taxon>Lophotrochozoa</taxon>
        <taxon>Platyhelminthes</taxon>
        <taxon>Cestoda</taxon>
        <taxon>Eucestoda</taxon>
        <taxon>Diphyllobothriidea</taxon>
        <taxon>Diphyllobothriidae</taxon>
        <taxon>Schistocephalus</taxon>
    </lineage>
</organism>